<dbReference type="STRING" id="741276.A0A2S5B8B8"/>
<dbReference type="GO" id="GO:0016579">
    <property type="term" value="P:protein deubiquitination"/>
    <property type="evidence" value="ECO:0007669"/>
    <property type="project" value="InterPro"/>
</dbReference>
<feature type="region of interest" description="Disordered" evidence="2">
    <location>
        <begin position="534"/>
        <end position="554"/>
    </location>
</feature>
<comment type="caution">
    <text evidence="5">The sequence shown here is derived from an EMBL/GenBank/DDBJ whole genome shotgun (WGS) entry which is preliminary data.</text>
</comment>
<dbReference type="AlphaFoldDB" id="A0A2S5B8B8"/>
<sequence>MQGLTPSQLDCAQHLLEIGIDPKYDGNLERACNWALDGAREQGLGDGDHDDDDVNLPPLIPAAPRNSPPPEPSLLMQDDEDLPPPHLIARDVEPAQQAAPARRGAPPPPPYSATATALPFSTDAIDFKLPTNSVIDDDKKFAAPKETLIDLTGDDPADSQQPGPQQQPQQQQPKLLLPAPRSSSTAITPYGPDPAHADDLQRALEASQLDADDKDDELTKAISMSMATLGSTDDEAIGIIDAIKPEERIRDGNSPVILRSTSNFMSGLSSYLQCLYAVPSFRNAILEYAAPLRARVDFPDYRDYWKGDSAAAAAADGIGGLGMPIPVGGEKESRENRLIALQRLFALMHESRRAFVHVSEVTRAFDLRESDFKHANSGWVYRIKQMHETIVDDLRIVAGETARDLLARGVKEADVLEYEKRAARRFVLRGRGVPIDDHIGMPLPPNDSEDTTACLVLDVDPLATPPQDLFTCLDARLVTQSPESPPRPLLHLLTARPDMLTFQLERSTVVTSLAEFGTGSNAASRRNVFRPIKKKKKEEDAKDEEGVEVDKDGAVAMEQEKEEEHAAADDDDDELLWLDRYWIKNRVRIANGRQELDRLEGESDDLKRRRRDVAVTPDGKDAKELVRSTVAYLEKATGGGDSEREARQQRLKDQWTKVADELDVVVQQYDDEIAQLDERLDSVFSGPEWRRLGPYRLSAILMHDGLNGRGTAWSVVRDDEGKWWRMLETTKVETTLDDALSDPAGLKLNAGSTFLFYQKVDEDVTRTPAIPEHLVHATALDNHEFAESLPDSHSAVVESWNLTPIESLLQPEAIQIPLSSIAIEDDNETVKDIALDSAEGSPVVPPRDLMVDESAAVTGETAGAEVTTPMSLDESPSETEARAAGDALRLRGGATVGHVAEYEADDAEEDAQEDDEEEGSEYDDDEIDEDEVELGLLQPMPADRDAWDIDYAIGKIGGVSRWLDPRSPLSPEDVQCGLCSKTMSLLLQVNSPDDSRPHAAARSLYVYACRTAGCLAKDAQQAIRVWRTQMESPNAFYPHTDETQAERKRLEDALDPTSALSGPPSTSAKPWPEYDIAAEPEPYEESYMPDPSAPAPQPAEPGNTDVDAPDTRTGVDSAFLIFQERIEREPKQVLRFYRIPGVDDPQPLWASNRKIAPEEIPTCELCRGERKVEFQVLSTLLPSLKDDALDFDSLLVYTCASNCPIPPRPEGKTGWQAEVAFKQDFAAAGVKFGVQ</sequence>
<dbReference type="Pfam" id="PF04194">
    <property type="entry name" value="PDCD2_C"/>
    <property type="match status" value="1"/>
</dbReference>
<protein>
    <submittedName>
        <fullName evidence="5">Uncharacterized protein</fullName>
    </submittedName>
</protein>
<dbReference type="OrthoDB" id="443682at2759"/>
<feature type="region of interest" description="Disordered" evidence="2">
    <location>
        <begin position="902"/>
        <end position="928"/>
    </location>
</feature>
<dbReference type="Proteomes" id="UP000237144">
    <property type="component" value="Unassembled WGS sequence"/>
</dbReference>
<feature type="region of interest" description="Disordered" evidence="2">
    <location>
        <begin position="39"/>
        <end position="116"/>
    </location>
</feature>
<feature type="domain" description="Programmed cell death protein 2 C-terminal" evidence="4">
    <location>
        <begin position="1116"/>
        <end position="1224"/>
    </location>
</feature>
<dbReference type="EMBL" id="PJQD01000042">
    <property type="protein sequence ID" value="POY73020.1"/>
    <property type="molecule type" value="Genomic_DNA"/>
</dbReference>
<dbReference type="SUPFAM" id="SSF54001">
    <property type="entry name" value="Cysteine proteinases"/>
    <property type="match status" value="1"/>
</dbReference>
<dbReference type="InterPro" id="IPR007320">
    <property type="entry name" value="PDCD2_C"/>
</dbReference>
<feature type="compositionally biased region" description="Polar residues" evidence="2">
    <location>
        <begin position="1058"/>
        <end position="1068"/>
    </location>
</feature>
<evidence type="ECO:0000256" key="1">
    <source>
        <dbReference type="SAM" id="Coils"/>
    </source>
</evidence>
<evidence type="ECO:0000259" key="3">
    <source>
        <dbReference type="Pfam" id="PF00443"/>
    </source>
</evidence>
<reference evidence="5 6" key="1">
    <citation type="journal article" date="2018" name="Front. Microbiol.">
        <title>Prospects for Fungal Bioremediation of Acidic Radioactive Waste Sites: Characterization and Genome Sequence of Rhodotorula taiwanensis MD1149.</title>
        <authorList>
            <person name="Tkavc R."/>
            <person name="Matrosova V.Y."/>
            <person name="Grichenko O.E."/>
            <person name="Gostincar C."/>
            <person name="Volpe R.P."/>
            <person name="Klimenkova P."/>
            <person name="Gaidamakova E.K."/>
            <person name="Zhou C.E."/>
            <person name="Stewart B.J."/>
            <person name="Lyman M.G."/>
            <person name="Malfatti S.A."/>
            <person name="Rubinfeld B."/>
            <person name="Courtot M."/>
            <person name="Singh J."/>
            <person name="Dalgard C.L."/>
            <person name="Hamilton T."/>
            <person name="Frey K.G."/>
            <person name="Gunde-Cimerman N."/>
            <person name="Dugan L."/>
            <person name="Daly M.J."/>
        </authorList>
    </citation>
    <scope>NUCLEOTIDE SEQUENCE [LARGE SCALE GENOMIC DNA]</scope>
    <source>
        <strain evidence="5 6">MD1149</strain>
    </source>
</reference>
<keyword evidence="1" id="KW-0175">Coiled coil</keyword>
<feature type="coiled-coil region" evidence="1">
    <location>
        <begin position="589"/>
        <end position="616"/>
    </location>
</feature>
<feature type="region of interest" description="Disordered" evidence="2">
    <location>
        <begin position="150"/>
        <end position="197"/>
    </location>
</feature>
<dbReference type="InterPro" id="IPR001394">
    <property type="entry name" value="Peptidase_C19_UCH"/>
</dbReference>
<organism evidence="5 6">
    <name type="scientific">Rhodotorula taiwanensis</name>
    <dbReference type="NCBI Taxonomy" id="741276"/>
    <lineage>
        <taxon>Eukaryota</taxon>
        <taxon>Fungi</taxon>
        <taxon>Dikarya</taxon>
        <taxon>Basidiomycota</taxon>
        <taxon>Pucciniomycotina</taxon>
        <taxon>Microbotryomycetes</taxon>
        <taxon>Sporidiobolales</taxon>
        <taxon>Sporidiobolaceae</taxon>
        <taxon>Rhodotorula</taxon>
    </lineage>
</organism>
<feature type="compositionally biased region" description="Pro residues" evidence="2">
    <location>
        <begin position="58"/>
        <end position="72"/>
    </location>
</feature>
<dbReference type="GO" id="GO:0004843">
    <property type="term" value="F:cysteine-type deubiquitinase activity"/>
    <property type="evidence" value="ECO:0007669"/>
    <property type="project" value="InterPro"/>
</dbReference>
<evidence type="ECO:0000256" key="2">
    <source>
        <dbReference type="SAM" id="MobiDB-lite"/>
    </source>
</evidence>
<gene>
    <name evidence="5" type="ORF">BMF94_3858</name>
</gene>
<evidence type="ECO:0000313" key="6">
    <source>
        <dbReference type="Proteomes" id="UP000237144"/>
    </source>
</evidence>
<dbReference type="GO" id="GO:0005634">
    <property type="term" value="C:nucleus"/>
    <property type="evidence" value="ECO:0007669"/>
    <property type="project" value="TreeGrafter"/>
</dbReference>
<name>A0A2S5B8B8_9BASI</name>
<dbReference type="GO" id="GO:0005737">
    <property type="term" value="C:cytoplasm"/>
    <property type="evidence" value="ECO:0007669"/>
    <property type="project" value="InterPro"/>
</dbReference>
<feature type="compositionally biased region" description="Low complexity" evidence="2">
    <location>
        <begin position="160"/>
        <end position="173"/>
    </location>
</feature>
<proteinExistence type="predicted"/>
<dbReference type="PANTHER" id="PTHR12298">
    <property type="entry name" value="PCDC2 PROGRAMMED CELL DEATH PROTEIN 2 -RELATED"/>
    <property type="match status" value="1"/>
</dbReference>
<feature type="region of interest" description="Disordered" evidence="2">
    <location>
        <begin position="858"/>
        <end position="883"/>
    </location>
</feature>
<feature type="compositionally biased region" description="Low complexity" evidence="2">
    <location>
        <begin position="94"/>
        <end position="104"/>
    </location>
</feature>
<feature type="region of interest" description="Disordered" evidence="2">
    <location>
        <begin position="1054"/>
        <end position="1073"/>
    </location>
</feature>
<accession>A0A2S5B8B8</accession>
<keyword evidence="6" id="KW-1185">Reference proteome</keyword>
<feature type="domain" description="Peptidase C19 ubiquitin carboxyl-terminal hydrolase" evidence="3">
    <location>
        <begin position="268"/>
        <end position="736"/>
    </location>
</feature>
<evidence type="ECO:0000259" key="4">
    <source>
        <dbReference type="Pfam" id="PF04194"/>
    </source>
</evidence>
<feature type="region of interest" description="Disordered" evidence="2">
    <location>
        <begin position="1083"/>
        <end position="1111"/>
    </location>
</feature>
<dbReference type="Pfam" id="PF00443">
    <property type="entry name" value="UCH"/>
    <property type="match status" value="1"/>
</dbReference>
<evidence type="ECO:0000313" key="5">
    <source>
        <dbReference type="EMBL" id="POY73020.1"/>
    </source>
</evidence>
<dbReference type="PANTHER" id="PTHR12298:SF4">
    <property type="entry name" value="PROGRAMMED CELL DEATH PROTEIN 2"/>
    <property type="match status" value="1"/>
</dbReference>
<dbReference type="InterPro" id="IPR038765">
    <property type="entry name" value="Papain-like_cys_pep_sf"/>
</dbReference>